<name>A0ACB7S9B1_HYAAI</name>
<organism evidence="1 2">
    <name type="scientific">Hyalomma asiaticum</name>
    <name type="common">Tick</name>
    <dbReference type="NCBI Taxonomy" id="266040"/>
    <lineage>
        <taxon>Eukaryota</taxon>
        <taxon>Metazoa</taxon>
        <taxon>Ecdysozoa</taxon>
        <taxon>Arthropoda</taxon>
        <taxon>Chelicerata</taxon>
        <taxon>Arachnida</taxon>
        <taxon>Acari</taxon>
        <taxon>Parasitiformes</taxon>
        <taxon>Ixodida</taxon>
        <taxon>Ixodoidea</taxon>
        <taxon>Ixodidae</taxon>
        <taxon>Hyalomminae</taxon>
        <taxon>Hyalomma</taxon>
    </lineage>
</organism>
<gene>
    <name evidence="1" type="ORF">HPB50_000370</name>
</gene>
<reference evidence="1" key="1">
    <citation type="submission" date="2020-05" db="EMBL/GenBank/DDBJ databases">
        <title>Large-scale comparative analyses of tick genomes elucidate their genetic diversity and vector capacities.</title>
        <authorList>
            <person name="Jia N."/>
            <person name="Wang J."/>
            <person name="Shi W."/>
            <person name="Du L."/>
            <person name="Sun Y."/>
            <person name="Zhan W."/>
            <person name="Jiang J."/>
            <person name="Wang Q."/>
            <person name="Zhang B."/>
            <person name="Ji P."/>
            <person name="Sakyi L.B."/>
            <person name="Cui X."/>
            <person name="Yuan T."/>
            <person name="Jiang B."/>
            <person name="Yang W."/>
            <person name="Lam T.T.-Y."/>
            <person name="Chang Q."/>
            <person name="Ding S."/>
            <person name="Wang X."/>
            <person name="Zhu J."/>
            <person name="Ruan X."/>
            <person name="Zhao L."/>
            <person name="Wei J."/>
            <person name="Que T."/>
            <person name="Du C."/>
            <person name="Cheng J."/>
            <person name="Dai P."/>
            <person name="Han X."/>
            <person name="Huang E."/>
            <person name="Gao Y."/>
            <person name="Liu J."/>
            <person name="Shao H."/>
            <person name="Ye R."/>
            <person name="Li L."/>
            <person name="Wei W."/>
            <person name="Wang X."/>
            <person name="Wang C."/>
            <person name="Yang T."/>
            <person name="Huo Q."/>
            <person name="Li W."/>
            <person name="Guo W."/>
            <person name="Chen H."/>
            <person name="Zhou L."/>
            <person name="Ni X."/>
            <person name="Tian J."/>
            <person name="Zhou Y."/>
            <person name="Sheng Y."/>
            <person name="Liu T."/>
            <person name="Pan Y."/>
            <person name="Xia L."/>
            <person name="Li J."/>
            <person name="Zhao F."/>
            <person name="Cao W."/>
        </authorList>
    </citation>
    <scope>NUCLEOTIDE SEQUENCE</scope>
    <source>
        <strain evidence="1">Hyas-2018</strain>
    </source>
</reference>
<comment type="caution">
    <text evidence="1">The sequence shown here is derived from an EMBL/GenBank/DDBJ whole genome shotgun (WGS) entry which is preliminary data.</text>
</comment>
<proteinExistence type="predicted"/>
<evidence type="ECO:0000313" key="1">
    <source>
        <dbReference type="EMBL" id="KAH6931772.1"/>
    </source>
</evidence>
<protein>
    <submittedName>
        <fullName evidence="1">Uncharacterized protein</fullName>
    </submittedName>
</protein>
<dbReference type="Proteomes" id="UP000821845">
    <property type="component" value="Chromosome 4"/>
</dbReference>
<keyword evidence="2" id="KW-1185">Reference proteome</keyword>
<evidence type="ECO:0000313" key="2">
    <source>
        <dbReference type="Proteomes" id="UP000821845"/>
    </source>
</evidence>
<accession>A0ACB7S9B1</accession>
<dbReference type="EMBL" id="CM023484">
    <property type="protein sequence ID" value="KAH6931772.1"/>
    <property type="molecule type" value="Genomic_DNA"/>
</dbReference>
<sequence>MVEESVAEEPSHSFHHPEPSPRSFGYGAAVVLGTMMAIIVLLLLFDEPPQQRIKTEPFCCPDVVNRVFSGANLSIDPCRSIFGHTCYAYVATREDDYREPPSPNTDPIDGVPITEAGRAVAAYYRACLLSTGNASPGTASARALLNVTDPPSIASLTPQRLVALIVELSLLYGLPSVFEFKIGGSVASRPYFNVSVAASLTASGHSQTFIETLKEDALKAVNEYLSTNVSLREVNDFAGMVEKSRAEAAELYLESLTGLTSDVTAAQWGDILRKFHVRDLDNSTVFLQATKGAFADALKPDNRSRTLVSALVSASARLALDVSIEANGTDSRTQSCRQRAAKLRPLLIVDRIGNSPARSQNAAVRTAYHLIAGAVLNKARSGMTKDDIIKLQVALKDMTLLLPSEVVPGDLAVPTMTVRDALDGFWKNHVTIDGGWVTVPALVYTVISLGDVTDPVVLMPTLGVYLADALWDFVFSTSWSAESNATLKGYRDCIEKNSRSLIEWPSELLWLSLETSLEASKGADWDALVDTAGTWNATRGQLFYMTFVHYLLCRTPHSRYQTFGIDVDVFMSAFEDFYRSFRCNTTVSKITGATCPLHS</sequence>